<dbReference type="InterPro" id="IPR028082">
    <property type="entry name" value="Peripla_BP_I"/>
</dbReference>
<comment type="similarity">
    <text evidence="1">Belongs to the leucine-binding protein family.</text>
</comment>
<keyword evidence="2 3" id="KW-0732">Signal</keyword>
<evidence type="ECO:0000259" key="4">
    <source>
        <dbReference type="Pfam" id="PF13458"/>
    </source>
</evidence>
<dbReference type="AlphaFoldDB" id="A0A937RJC3"/>
<sequence length="450" mass="46977">MRFRNGLLPVLATMLVLAAACGGSGADGTDGAASADSSAGTTVALSRSTASSPATWTSIPVSGDLQCSGQAPDPTQGITDTSIKIGGLGTLSNSGTSTYQETDLGARARFARENAAGGVFGRKIDYIGMSDDGLSAQQNADVGKKLAENEKVFAVAPVATSISAYADSLCANKVPAFGWSFNNGLCNRANTFGITGCLLPDKYNSIQVGPYVELLADKSDKSVVLLGVDNASARQGVADTKRSLERAGLKVVMTSNTLQLGQPPADPSTLVRQIMTANSGKPPAMIYHVTDFVNVTALVQTLTAAGYQGIQISAVGYDPRLAGLKALDDTYTYLQWLPFQTTDNAVVRQMTDDIAKYGEGAGLSITTAMGWITADMVIAGLKATGKDLTVDKFLSTLNGPDFHYGDGIFLGRTAWPENHYYAAPCATATNLKDGKYALAVPLVCNDPYAD</sequence>
<dbReference type="SUPFAM" id="SSF53822">
    <property type="entry name" value="Periplasmic binding protein-like I"/>
    <property type="match status" value="1"/>
</dbReference>
<dbReference type="EMBL" id="JAEACQ010000154">
    <property type="protein sequence ID" value="MBL7627026.1"/>
    <property type="molecule type" value="Genomic_DNA"/>
</dbReference>
<feature type="signal peptide" evidence="3">
    <location>
        <begin position="1"/>
        <end position="26"/>
    </location>
</feature>
<evidence type="ECO:0000256" key="2">
    <source>
        <dbReference type="ARBA" id="ARBA00022729"/>
    </source>
</evidence>
<dbReference type="PROSITE" id="PS51257">
    <property type="entry name" value="PROKAR_LIPOPROTEIN"/>
    <property type="match status" value="1"/>
</dbReference>
<comment type="caution">
    <text evidence="5">The sequence shown here is derived from an EMBL/GenBank/DDBJ whole genome shotgun (WGS) entry which is preliminary data.</text>
</comment>
<feature type="domain" description="Leucine-binding protein" evidence="4">
    <location>
        <begin position="82"/>
        <end position="432"/>
    </location>
</feature>
<dbReference type="Pfam" id="PF13458">
    <property type="entry name" value="Peripla_BP_6"/>
    <property type="match status" value="1"/>
</dbReference>
<evidence type="ECO:0000313" key="5">
    <source>
        <dbReference type="EMBL" id="MBL7627026.1"/>
    </source>
</evidence>
<dbReference type="InterPro" id="IPR028081">
    <property type="entry name" value="Leu-bd"/>
</dbReference>
<keyword evidence="6" id="KW-1185">Reference proteome</keyword>
<evidence type="ECO:0000256" key="3">
    <source>
        <dbReference type="SAM" id="SignalP"/>
    </source>
</evidence>
<evidence type="ECO:0000256" key="1">
    <source>
        <dbReference type="ARBA" id="ARBA00010062"/>
    </source>
</evidence>
<dbReference type="Gene3D" id="3.40.50.2300">
    <property type="match status" value="2"/>
</dbReference>
<reference evidence="5" key="1">
    <citation type="submission" date="2020-12" db="EMBL/GenBank/DDBJ databases">
        <title>Genomic characterization of non-nitrogen-fixing Frankia strains.</title>
        <authorList>
            <person name="Carlos-Shanley C."/>
            <person name="Guerra T."/>
            <person name="Hahn D."/>
        </authorList>
    </citation>
    <scope>NUCLEOTIDE SEQUENCE</scope>
    <source>
        <strain evidence="5">CN6</strain>
    </source>
</reference>
<dbReference type="Proteomes" id="UP000604475">
    <property type="component" value="Unassembled WGS sequence"/>
</dbReference>
<proteinExistence type="inferred from homology"/>
<name>A0A937RJC3_9ACTN</name>
<dbReference type="PANTHER" id="PTHR47235">
    <property type="entry name" value="BLR6548 PROTEIN"/>
    <property type="match status" value="1"/>
</dbReference>
<organism evidence="5 6">
    <name type="scientific">Frankia nepalensis</name>
    <dbReference type="NCBI Taxonomy" id="1836974"/>
    <lineage>
        <taxon>Bacteria</taxon>
        <taxon>Bacillati</taxon>
        <taxon>Actinomycetota</taxon>
        <taxon>Actinomycetes</taxon>
        <taxon>Frankiales</taxon>
        <taxon>Frankiaceae</taxon>
        <taxon>Frankia</taxon>
    </lineage>
</organism>
<feature type="chain" id="PRO_5037334854" evidence="3">
    <location>
        <begin position="27"/>
        <end position="450"/>
    </location>
</feature>
<evidence type="ECO:0000313" key="6">
    <source>
        <dbReference type="Proteomes" id="UP000604475"/>
    </source>
</evidence>
<protein>
    <submittedName>
        <fullName evidence="5">ABC transporter substrate-binding protein</fullName>
    </submittedName>
</protein>
<dbReference type="PANTHER" id="PTHR47235:SF1">
    <property type="entry name" value="BLR6548 PROTEIN"/>
    <property type="match status" value="1"/>
</dbReference>
<gene>
    <name evidence="5" type="ORF">I7412_07575</name>
</gene>
<accession>A0A937RJC3</accession>